<evidence type="ECO:0000313" key="3">
    <source>
        <dbReference type="Proteomes" id="UP001295794"/>
    </source>
</evidence>
<reference evidence="2" key="1">
    <citation type="submission" date="2023-11" db="EMBL/GenBank/DDBJ databases">
        <authorList>
            <person name="De Vega J J."/>
            <person name="De Vega J J."/>
        </authorList>
    </citation>
    <scope>NUCLEOTIDE SEQUENCE</scope>
</reference>
<keyword evidence="1" id="KW-0472">Membrane</keyword>
<accession>A0AAD2HTX9</accession>
<keyword evidence="3" id="KW-1185">Reference proteome</keyword>
<organism evidence="2 3">
    <name type="scientific">Mycena citricolor</name>
    <dbReference type="NCBI Taxonomy" id="2018698"/>
    <lineage>
        <taxon>Eukaryota</taxon>
        <taxon>Fungi</taxon>
        <taxon>Dikarya</taxon>
        <taxon>Basidiomycota</taxon>
        <taxon>Agaricomycotina</taxon>
        <taxon>Agaricomycetes</taxon>
        <taxon>Agaricomycetidae</taxon>
        <taxon>Agaricales</taxon>
        <taxon>Marasmiineae</taxon>
        <taxon>Mycenaceae</taxon>
        <taxon>Mycena</taxon>
    </lineage>
</organism>
<keyword evidence="1" id="KW-0812">Transmembrane</keyword>
<evidence type="ECO:0000313" key="2">
    <source>
        <dbReference type="EMBL" id="CAK5281000.1"/>
    </source>
</evidence>
<name>A0AAD2HTX9_9AGAR</name>
<dbReference type="AlphaFoldDB" id="A0AAD2HTX9"/>
<dbReference type="EMBL" id="CAVNYO010000441">
    <property type="protein sequence ID" value="CAK5281000.1"/>
    <property type="molecule type" value="Genomic_DNA"/>
</dbReference>
<sequence length="70" mass="8023">MAAEYQRSCMHCINRMLPKSYVALFRSLGMVLVAGALRTLWTTSRNNAGVHTKECARKRHDLRHDDSDMT</sequence>
<feature type="transmembrane region" description="Helical" evidence="1">
    <location>
        <begin position="21"/>
        <end position="41"/>
    </location>
</feature>
<evidence type="ECO:0000256" key="1">
    <source>
        <dbReference type="SAM" id="Phobius"/>
    </source>
</evidence>
<comment type="caution">
    <text evidence="2">The sequence shown here is derived from an EMBL/GenBank/DDBJ whole genome shotgun (WGS) entry which is preliminary data.</text>
</comment>
<keyword evidence="1" id="KW-1133">Transmembrane helix</keyword>
<proteinExistence type="predicted"/>
<protein>
    <submittedName>
        <fullName evidence="2">Uncharacterized protein</fullName>
    </submittedName>
</protein>
<dbReference type="Proteomes" id="UP001295794">
    <property type="component" value="Unassembled WGS sequence"/>
</dbReference>
<gene>
    <name evidence="2" type="ORF">MYCIT1_LOCUS31805</name>
</gene>